<dbReference type="Proteomes" id="UP001050691">
    <property type="component" value="Unassembled WGS sequence"/>
</dbReference>
<evidence type="ECO:0000256" key="5">
    <source>
        <dbReference type="RuleBase" id="RU363076"/>
    </source>
</evidence>
<dbReference type="PANTHER" id="PTHR23427:SF2">
    <property type="entry name" value="SURFEIT LOCUS PROTEIN 1"/>
    <property type="match status" value="1"/>
</dbReference>
<keyword evidence="3 5" id="KW-1133">Transmembrane helix</keyword>
<feature type="transmembrane region" description="Helical" evidence="5">
    <location>
        <begin position="214"/>
        <end position="235"/>
    </location>
</feature>
<keyword evidence="5" id="KW-0999">Mitochondrion inner membrane</keyword>
<name>A0AAV5AIQ2_9AGAM</name>
<accession>A0AAV5AIQ2</accession>
<comment type="caution">
    <text evidence="6">The sequence shown here is derived from an EMBL/GenBank/DDBJ whole genome shotgun (WGS) entry which is preliminary data.</text>
</comment>
<dbReference type="PROSITE" id="PS50895">
    <property type="entry name" value="SURF1"/>
    <property type="match status" value="1"/>
</dbReference>
<evidence type="ECO:0000256" key="4">
    <source>
        <dbReference type="ARBA" id="ARBA00023136"/>
    </source>
</evidence>
<organism evidence="6 7">
    <name type="scientific">Clathrus columnatus</name>
    <dbReference type="NCBI Taxonomy" id="1419009"/>
    <lineage>
        <taxon>Eukaryota</taxon>
        <taxon>Fungi</taxon>
        <taxon>Dikarya</taxon>
        <taxon>Basidiomycota</taxon>
        <taxon>Agaricomycotina</taxon>
        <taxon>Agaricomycetes</taxon>
        <taxon>Phallomycetidae</taxon>
        <taxon>Phallales</taxon>
        <taxon>Clathraceae</taxon>
        <taxon>Clathrus</taxon>
    </lineage>
</organism>
<dbReference type="PANTHER" id="PTHR23427">
    <property type="entry name" value="SURFEIT LOCUS PROTEIN"/>
    <property type="match status" value="1"/>
</dbReference>
<comment type="caution">
    <text evidence="5">Lacks conserved residue(s) required for the propagation of feature annotation.</text>
</comment>
<proteinExistence type="inferred from homology"/>
<reference evidence="6" key="1">
    <citation type="submission" date="2021-10" db="EMBL/GenBank/DDBJ databases">
        <title>De novo Genome Assembly of Clathrus columnatus (Basidiomycota, Fungi) Using Illumina and Nanopore Sequence Data.</title>
        <authorList>
            <person name="Ogiso-Tanaka E."/>
            <person name="Itagaki H."/>
            <person name="Hosoya T."/>
            <person name="Hosaka K."/>
        </authorList>
    </citation>
    <scope>NUCLEOTIDE SEQUENCE</scope>
    <source>
        <strain evidence="6">MO-923</strain>
    </source>
</reference>
<gene>
    <name evidence="6" type="ORF">Clacol_006807</name>
</gene>
<keyword evidence="5" id="KW-0496">Mitochondrion</keyword>
<sequence>MPTVLVIGCIPIFTFYLGTWQLRRLKWKLNLIEQLNEQLNREPLKLPSAVNLDILAEFEFRKFIAEGIWDHSRSILLGPKTKDGVQGYQVITPLVRQDGSTILVDRGFISKDCTINRRLKDVYCPEGRTTVLGMLRTKLQDKNPFTPENTPETGEWFWLDLKQLADYFGRGDKKLQPVYLETIFDGNTGQIAEMIDKGIPVGRPSHIELRNMHATYAITWFSLSFTTALMLVGLLRKKRMQIRRLL</sequence>
<protein>
    <recommendedName>
        <fullName evidence="5">SURF1-like protein</fullName>
    </recommendedName>
</protein>
<comment type="subcellular location">
    <subcellularLocation>
        <location evidence="1">Membrane</location>
    </subcellularLocation>
    <subcellularLocation>
        <location evidence="5">Mitochondrion inner membrane</location>
        <topology evidence="5">Multi-pass membrane protein</topology>
    </subcellularLocation>
</comment>
<evidence type="ECO:0000256" key="1">
    <source>
        <dbReference type="ARBA" id="ARBA00004370"/>
    </source>
</evidence>
<dbReference type="GO" id="GO:0033617">
    <property type="term" value="P:mitochondrial respiratory chain complex IV assembly"/>
    <property type="evidence" value="ECO:0007669"/>
    <property type="project" value="TreeGrafter"/>
</dbReference>
<dbReference type="CDD" id="cd06662">
    <property type="entry name" value="SURF1"/>
    <property type="match status" value="1"/>
</dbReference>
<dbReference type="Pfam" id="PF02104">
    <property type="entry name" value="SURF1"/>
    <property type="match status" value="1"/>
</dbReference>
<evidence type="ECO:0000313" key="6">
    <source>
        <dbReference type="EMBL" id="GJJ12564.1"/>
    </source>
</evidence>
<keyword evidence="4 5" id="KW-0472">Membrane</keyword>
<dbReference type="InterPro" id="IPR002994">
    <property type="entry name" value="Surf1/Shy1"/>
</dbReference>
<keyword evidence="2 5" id="KW-0812">Transmembrane</keyword>
<dbReference type="GO" id="GO:0005743">
    <property type="term" value="C:mitochondrial inner membrane"/>
    <property type="evidence" value="ECO:0007669"/>
    <property type="project" value="UniProtKB-SubCell"/>
</dbReference>
<dbReference type="InterPro" id="IPR045214">
    <property type="entry name" value="Surf1/Surf4"/>
</dbReference>
<evidence type="ECO:0000256" key="3">
    <source>
        <dbReference type="ARBA" id="ARBA00022989"/>
    </source>
</evidence>
<dbReference type="AlphaFoldDB" id="A0AAV5AIQ2"/>
<comment type="similarity">
    <text evidence="5">Belongs to the SURF1 family.</text>
</comment>
<dbReference type="EMBL" id="BPWL01000007">
    <property type="protein sequence ID" value="GJJ12564.1"/>
    <property type="molecule type" value="Genomic_DNA"/>
</dbReference>
<evidence type="ECO:0000256" key="2">
    <source>
        <dbReference type="ARBA" id="ARBA00022692"/>
    </source>
</evidence>
<evidence type="ECO:0000313" key="7">
    <source>
        <dbReference type="Proteomes" id="UP001050691"/>
    </source>
</evidence>
<keyword evidence="7" id="KW-1185">Reference proteome</keyword>
<comment type="function">
    <text evidence="5">Probably involved in the biogenesis of the COX complex.</text>
</comment>